<protein>
    <submittedName>
        <fullName evidence="1">Uncharacterized protein</fullName>
    </submittedName>
</protein>
<sequence length="308" mass="35917">MVKIKEGYVMTPREQVEYDRMNALPRKTSGRVDYYFKPQTKYPPRIYVFMHAEIWCDRNRRPMGLFHALPFISRPMNKEEIEYHHFNTRLCYHQYEDLEKLLHAEEQEAAELDKECPGRGAAFLEELAGLRAKYPLGSKLEVVGEVKPAVVGDGLSAFLGNLMARGDSLTAAEISRMMDQEQAGEKRPAVLILLRELYKNTVLPPEEKAMITEAVIDRKVFLSQERSRKNYVRRVFRFNKLFALEEIKGRYSEYTEAMLMVDLKVKKGKAKRKKHKPVLDLRRCQLLKLGHRLQYGELCEGEYHAAGW</sequence>
<gene>
    <name evidence="1" type="ORF">GCM10011425_36380</name>
</gene>
<keyword evidence="2" id="KW-1185">Reference proteome</keyword>
<comment type="caution">
    <text evidence="1">The sequence shown here is derived from an EMBL/GenBank/DDBJ whole genome shotgun (WGS) entry which is preliminary data.</text>
</comment>
<reference evidence="1" key="1">
    <citation type="journal article" date="2014" name="Int. J. Syst. Evol. Microbiol.">
        <title>Complete genome sequence of Corynebacterium casei LMG S-19264T (=DSM 44701T), isolated from a smear-ripened cheese.</title>
        <authorList>
            <consortium name="US DOE Joint Genome Institute (JGI-PGF)"/>
            <person name="Walter F."/>
            <person name="Albersmeier A."/>
            <person name="Kalinowski J."/>
            <person name="Ruckert C."/>
        </authorList>
    </citation>
    <scope>NUCLEOTIDE SEQUENCE</scope>
    <source>
        <strain evidence="1">CCM 8711</strain>
    </source>
</reference>
<evidence type="ECO:0000313" key="2">
    <source>
        <dbReference type="Proteomes" id="UP000662074"/>
    </source>
</evidence>
<accession>A0A917JBZ5</accession>
<dbReference type="AlphaFoldDB" id="A0A917JBZ5"/>
<dbReference type="RefSeq" id="WP_188418540.1">
    <property type="nucleotide sequence ID" value="NZ_BMDO01000013.1"/>
</dbReference>
<proteinExistence type="predicted"/>
<organism evidence="1 2">
    <name type="scientific">Mucilaginibacter galii</name>
    <dbReference type="NCBI Taxonomy" id="2005073"/>
    <lineage>
        <taxon>Bacteria</taxon>
        <taxon>Pseudomonadati</taxon>
        <taxon>Bacteroidota</taxon>
        <taxon>Sphingobacteriia</taxon>
        <taxon>Sphingobacteriales</taxon>
        <taxon>Sphingobacteriaceae</taxon>
        <taxon>Mucilaginibacter</taxon>
    </lineage>
</organism>
<dbReference type="EMBL" id="BMDO01000013">
    <property type="protein sequence ID" value="GGI52426.1"/>
    <property type="molecule type" value="Genomic_DNA"/>
</dbReference>
<evidence type="ECO:0000313" key="1">
    <source>
        <dbReference type="EMBL" id="GGI52426.1"/>
    </source>
</evidence>
<reference evidence="1" key="2">
    <citation type="submission" date="2020-09" db="EMBL/GenBank/DDBJ databases">
        <authorList>
            <person name="Sun Q."/>
            <person name="Sedlacek I."/>
        </authorList>
    </citation>
    <scope>NUCLEOTIDE SEQUENCE</scope>
    <source>
        <strain evidence="1">CCM 8711</strain>
    </source>
</reference>
<dbReference type="Proteomes" id="UP000662074">
    <property type="component" value="Unassembled WGS sequence"/>
</dbReference>
<name>A0A917JBZ5_9SPHI</name>